<keyword evidence="1" id="KW-0472">Membrane</keyword>
<reference evidence="2 3" key="1">
    <citation type="submission" date="2019-03" db="EMBL/GenBank/DDBJ databases">
        <title>Single cell metagenomics reveals metabolic interactions within the superorganism composed of flagellate Streblomastix strix and complex community of Bacteroidetes bacteria on its surface.</title>
        <authorList>
            <person name="Treitli S.C."/>
            <person name="Kolisko M."/>
            <person name="Husnik F."/>
            <person name="Keeling P."/>
            <person name="Hampl V."/>
        </authorList>
    </citation>
    <scope>NUCLEOTIDE SEQUENCE [LARGE SCALE GENOMIC DNA]</scope>
    <source>
        <strain evidence="2">ST1C</strain>
    </source>
</reference>
<evidence type="ECO:0000313" key="3">
    <source>
        <dbReference type="Proteomes" id="UP000324800"/>
    </source>
</evidence>
<dbReference type="Gene3D" id="3.50.50.60">
    <property type="entry name" value="FAD/NAD(P)-binding domain"/>
    <property type="match status" value="1"/>
</dbReference>
<organism evidence="2 3">
    <name type="scientific">Streblomastix strix</name>
    <dbReference type="NCBI Taxonomy" id="222440"/>
    <lineage>
        <taxon>Eukaryota</taxon>
        <taxon>Metamonada</taxon>
        <taxon>Preaxostyla</taxon>
        <taxon>Oxymonadida</taxon>
        <taxon>Streblomastigidae</taxon>
        <taxon>Streblomastix</taxon>
    </lineage>
</organism>
<dbReference type="SUPFAM" id="SSF51905">
    <property type="entry name" value="FAD/NAD(P)-binding domain"/>
    <property type="match status" value="1"/>
</dbReference>
<proteinExistence type="predicted"/>
<dbReference type="InterPro" id="IPR036188">
    <property type="entry name" value="FAD/NAD-bd_sf"/>
</dbReference>
<evidence type="ECO:0000313" key="2">
    <source>
        <dbReference type="EMBL" id="KAA6353399.1"/>
    </source>
</evidence>
<accession>A0A5J4T4S8</accession>
<dbReference type="AlphaFoldDB" id="A0A5J4T4S8"/>
<keyword evidence="1" id="KW-1133">Transmembrane helix</keyword>
<name>A0A5J4T4S8_9EUKA</name>
<protein>
    <submittedName>
        <fullName evidence="2">Uncharacterized protein</fullName>
    </submittedName>
</protein>
<comment type="caution">
    <text evidence="2">The sequence shown here is derived from an EMBL/GenBank/DDBJ whole genome shotgun (WGS) entry which is preliminary data.</text>
</comment>
<gene>
    <name evidence="2" type="ORF">EZS28_051074</name>
</gene>
<sequence length="212" mass="23870">MALKDILALPTSVLQVIIGSVIIGSLLARGLMQFYRGYRMKAVTYKQDAKDKFDDVIILGAGPASLSVAIQLMNSPEVKSIIILERMQKDFILPPLKQNENSERIYADPALFTQVINDKSKSYLKQLGVLKPIEDLGVVSVQNQSFISPKKIEFTIQKDVLMTTRQRILLGLYSQIANSKKVRIFWKALFQSLKFIPEEGIWTVSYTDINGS</sequence>
<feature type="non-terminal residue" evidence="2">
    <location>
        <position position="212"/>
    </location>
</feature>
<evidence type="ECO:0000256" key="1">
    <source>
        <dbReference type="SAM" id="Phobius"/>
    </source>
</evidence>
<keyword evidence="1" id="KW-0812">Transmembrane</keyword>
<feature type="transmembrane region" description="Helical" evidence="1">
    <location>
        <begin position="12"/>
        <end position="32"/>
    </location>
</feature>
<dbReference type="OrthoDB" id="683240at2759"/>
<dbReference type="Proteomes" id="UP000324800">
    <property type="component" value="Unassembled WGS sequence"/>
</dbReference>
<dbReference type="EMBL" id="SNRW01038191">
    <property type="protein sequence ID" value="KAA6353399.1"/>
    <property type="molecule type" value="Genomic_DNA"/>
</dbReference>